<dbReference type="GO" id="GO:0042777">
    <property type="term" value="P:proton motive force-driven plasma membrane ATP synthesis"/>
    <property type="evidence" value="ECO:0007669"/>
    <property type="project" value="UniProtKB-UniRule"/>
</dbReference>
<dbReference type="GO" id="GO:0046933">
    <property type="term" value="F:proton-transporting ATP synthase activity, rotational mechanism"/>
    <property type="evidence" value="ECO:0007669"/>
    <property type="project" value="UniProtKB-UniRule"/>
</dbReference>
<accession>A0A134AKF9</accession>
<feature type="coiled-coil region" evidence="5">
    <location>
        <begin position="142"/>
        <end position="191"/>
    </location>
</feature>
<dbReference type="GO" id="GO:0005524">
    <property type="term" value="F:ATP binding"/>
    <property type="evidence" value="ECO:0007669"/>
    <property type="project" value="UniProtKB-UniRule"/>
</dbReference>
<dbReference type="Proteomes" id="UP000070442">
    <property type="component" value="Unassembled WGS sequence"/>
</dbReference>
<keyword evidence="3 4" id="KW-0406">Ion transport</keyword>
<comment type="similarity">
    <text evidence="1 4">Belongs to the V-ATPase D subunit family.</text>
</comment>
<keyword evidence="4" id="KW-0066">ATP synthesis</keyword>
<keyword evidence="2 4" id="KW-0813">Transport</keyword>
<dbReference type="STRING" id="755172.HMPREF1863_00212"/>
<reference evidence="7" key="1">
    <citation type="submission" date="2016-01" db="EMBL/GenBank/DDBJ databases">
        <authorList>
            <person name="Mitreva M."/>
            <person name="Pepin K.H."/>
            <person name="Mihindukulasuriya K.A."/>
            <person name="Fulton R."/>
            <person name="Fronick C."/>
            <person name="O'Laughlin M."/>
            <person name="Miner T."/>
            <person name="Herter B."/>
            <person name="Rosa B.A."/>
            <person name="Cordes M."/>
            <person name="Tomlinson C."/>
            <person name="Wollam A."/>
            <person name="Palsikar V.B."/>
            <person name="Mardis E.R."/>
            <person name="Wilson R.K."/>
        </authorList>
    </citation>
    <scope>NUCLEOTIDE SEQUENCE [LARGE SCALE GENOMIC DNA]</scope>
    <source>
        <strain evidence="7">DNF00729</strain>
    </source>
</reference>
<evidence type="ECO:0000256" key="2">
    <source>
        <dbReference type="ARBA" id="ARBA00022448"/>
    </source>
</evidence>
<dbReference type="Pfam" id="PF01813">
    <property type="entry name" value="ATP-synt_D"/>
    <property type="match status" value="1"/>
</dbReference>
<organism evidence="6 7">
    <name type="scientific">Aedoeadaptatus coxii</name>
    <dbReference type="NCBI Taxonomy" id="755172"/>
    <lineage>
        <taxon>Bacteria</taxon>
        <taxon>Bacillati</taxon>
        <taxon>Bacillota</taxon>
        <taxon>Tissierellia</taxon>
        <taxon>Tissierellales</taxon>
        <taxon>Peptoniphilaceae</taxon>
        <taxon>Aedoeadaptatus</taxon>
    </lineage>
</organism>
<name>A0A134AKF9_9FIRM</name>
<keyword evidence="5" id="KW-0175">Coiled coil</keyword>
<protein>
    <recommendedName>
        <fullName evidence="4">V-type ATP synthase subunit D</fullName>
    </recommendedName>
    <alternativeName>
        <fullName evidence="4">V-ATPase subunit D</fullName>
    </alternativeName>
</protein>
<dbReference type="AlphaFoldDB" id="A0A134AKF9"/>
<comment type="function">
    <text evidence="4">Produces ATP from ADP in the presence of a proton gradient across the membrane.</text>
</comment>
<evidence type="ECO:0000256" key="1">
    <source>
        <dbReference type="ARBA" id="ARBA00005850"/>
    </source>
</evidence>
<evidence type="ECO:0000256" key="4">
    <source>
        <dbReference type="HAMAP-Rule" id="MF_00271"/>
    </source>
</evidence>
<keyword evidence="7" id="KW-1185">Reference proteome</keyword>
<evidence type="ECO:0000313" key="6">
    <source>
        <dbReference type="EMBL" id="KXB68191.1"/>
    </source>
</evidence>
<comment type="caution">
    <text evidence="6">The sequence shown here is derived from an EMBL/GenBank/DDBJ whole genome shotgun (WGS) entry which is preliminary data.</text>
</comment>
<dbReference type="Gene3D" id="1.10.287.3240">
    <property type="match status" value="1"/>
</dbReference>
<dbReference type="PATRIC" id="fig|755172.3.peg.205"/>
<dbReference type="NCBIfam" id="TIGR00309">
    <property type="entry name" value="V_ATPase_subD"/>
    <property type="match status" value="1"/>
</dbReference>
<dbReference type="RefSeq" id="WP_068366409.1">
    <property type="nucleotide sequence ID" value="NZ_CAIJCT010000016.1"/>
</dbReference>
<gene>
    <name evidence="4" type="primary">atpD</name>
    <name evidence="6" type="ORF">HMPREF1863_00212</name>
</gene>
<sequence length="205" mass="24068">MAKRVTATKANLLKVKSALEFAKKGYGLLDKKRAVLMREMMRLNERAQTIQKEIEGDFTRSYDAFTMASVTMGWEAVVDMSKSMPLEEPYTIGYRSVMGVEIPEIHYKEFSPNTTFSMFESNFAFDEAYIRMHDMRARIYELAELETDLYRLAKEIKKTVKRANALEKIQIPKYEQTKKEIEDILAEKEREDFFRLKRVKNNVSE</sequence>
<dbReference type="OrthoDB" id="9781718at2"/>
<evidence type="ECO:0000256" key="3">
    <source>
        <dbReference type="ARBA" id="ARBA00023065"/>
    </source>
</evidence>
<evidence type="ECO:0000313" key="7">
    <source>
        <dbReference type="Proteomes" id="UP000070442"/>
    </source>
</evidence>
<dbReference type="HAMAP" id="MF_00271">
    <property type="entry name" value="ATP_synth_D_arch"/>
    <property type="match status" value="1"/>
</dbReference>
<evidence type="ECO:0000256" key="5">
    <source>
        <dbReference type="SAM" id="Coils"/>
    </source>
</evidence>
<dbReference type="EMBL" id="LSDG01000005">
    <property type="protein sequence ID" value="KXB68191.1"/>
    <property type="molecule type" value="Genomic_DNA"/>
</dbReference>
<dbReference type="PANTHER" id="PTHR11671">
    <property type="entry name" value="V-TYPE ATP SYNTHASE SUBUNIT D"/>
    <property type="match status" value="1"/>
</dbReference>
<proteinExistence type="inferred from homology"/>
<keyword evidence="4" id="KW-0375">Hydrogen ion transport</keyword>
<dbReference type="InterPro" id="IPR002699">
    <property type="entry name" value="V_ATPase_D"/>
</dbReference>
<dbReference type="GO" id="GO:0046961">
    <property type="term" value="F:proton-transporting ATPase activity, rotational mechanism"/>
    <property type="evidence" value="ECO:0007669"/>
    <property type="project" value="InterPro"/>
</dbReference>